<dbReference type="PANTHER" id="PTHR30015">
    <property type="entry name" value="MRR RESTRICTION SYSTEM PROTEIN"/>
    <property type="match status" value="1"/>
</dbReference>
<dbReference type="Proteomes" id="UP000199334">
    <property type="component" value="Unassembled WGS sequence"/>
</dbReference>
<dbReference type="InterPro" id="IPR011335">
    <property type="entry name" value="Restrct_endonuc-II-like"/>
</dbReference>
<sequence length="199" mass="22940">MIFLVILQLILIGVLMWFLRKEQREKEGLVARKIERGEDLKKTMAMGLTYRFNFPRHKNEDDEIEFENASTLFIKQTPFEFEDFVGNIIKKKFNGHVYTSAKSHDYGVDFEHHIDGDIYLGQVKVYKHDVGFEPVALIHSNMIKNEAKGGYVITTGSFTDAAQKYAQDLNIQLIDGITLVDYWLEGMESTVYEPSGEFA</sequence>
<accession>A0A1H0AUB5</accession>
<dbReference type="RefSeq" id="WP_245686827.1">
    <property type="nucleotide sequence ID" value="NZ_BJVZ01000016.1"/>
</dbReference>
<feature type="domain" description="Restriction endonuclease type IV Mrr" evidence="1">
    <location>
        <begin position="76"/>
        <end position="181"/>
    </location>
</feature>
<name>A0A1H0AUB5_9BACI</name>
<evidence type="ECO:0000313" key="3">
    <source>
        <dbReference type="Proteomes" id="UP000199334"/>
    </source>
</evidence>
<evidence type="ECO:0000259" key="1">
    <source>
        <dbReference type="Pfam" id="PF04471"/>
    </source>
</evidence>
<dbReference type="PANTHER" id="PTHR30015:SF7">
    <property type="entry name" value="TYPE IV METHYL-DIRECTED RESTRICTION ENZYME ECOKMRR"/>
    <property type="match status" value="1"/>
</dbReference>
<dbReference type="Pfam" id="PF04471">
    <property type="entry name" value="Mrr_cat"/>
    <property type="match status" value="1"/>
</dbReference>
<reference evidence="2 3" key="1">
    <citation type="submission" date="2016-10" db="EMBL/GenBank/DDBJ databases">
        <authorList>
            <person name="de Groot N.N."/>
        </authorList>
    </citation>
    <scope>NUCLEOTIDE SEQUENCE [LARGE SCALE GENOMIC DNA]</scope>
    <source>
        <strain evidence="2 3">CGMCC 1.3442</strain>
    </source>
</reference>
<dbReference type="GO" id="GO:0009307">
    <property type="term" value="P:DNA restriction-modification system"/>
    <property type="evidence" value="ECO:0007669"/>
    <property type="project" value="InterPro"/>
</dbReference>
<dbReference type="InterPro" id="IPR052906">
    <property type="entry name" value="Type_IV_Methyl-Rstrct_Enzyme"/>
</dbReference>
<keyword evidence="3" id="KW-1185">Reference proteome</keyword>
<gene>
    <name evidence="2" type="ORF">SAMN05216498_2078</name>
</gene>
<dbReference type="AlphaFoldDB" id="A0A1H0AUB5"/>
<dbReference type="STRING" id="237069.SAMN05216498_2078"/>
<dbReference type="GO" id="GO:0003677">
    <property type="term" value="F:DNA binding"/>
    <property type="evidence" value="ECO:0007669"/>
    <property type="project" value="InterPro"/>
</dbReference>
<proteinExistence type="predicted"/>
<organism evidence="2 3">
    <name type="scientific">Tenuibacillus multivorans</name>
    <dbReference type="NCBI Taxonomy" id="237069"/>
    <lineage>
        <taxon>Bacteria</taxon>
        <taxon>Bacillati</taxon>
        <taxon>Bacillota</taxon>
        <taxon>Bacilli</taxon>
        <taxon>Bacillales</taxon>
        <taxon>Bacillaceae</taxon>
        <taxon>Tenuibacillus</taxon>
    </lineage>
</organism>
<evidence type="ECO:0000313" key="2">
    <source>
        <dbReference type="EMBL" id="SDN37001.1"/>
    </source>
</evidence>
<dbReference type="InterPro" id="IPR007560">
    <property type="entry name" value="Restrct_endonuc_IV_Mrr"/>
</dbReference>
<dbReference type="InterPro" id="IPR011856">
    <property type="entry name" value="tRNA_endonuc-like_dom_sf"/>
</dbReference>
<dbReference type="EMBL" id="FNIG01000004">
    <property type="protein sequence ID" value="SDN37001.1"/>
    <property type="molecule type" value="Genomic_DNA"/>
</dbReference>
<dbReference type="GO" id="GO:0015666">
    <property type="term" value="F:restriction endodeoxyribonuclease activity"/>
    <property type="evidence" value="ECO:0007669"/>
    <property type="project" value="TreeGrafter"/>
</dbReference>
<dbReference type="Gene3D" id="3.40.1350.10">
    <property type="match status" value="1"/>
</dbReference>
<dbReference type="SUPFAM" id="SSF52980">
    <property type="entry name" value="Restriction endonuclease-like"/>
    <property type="match status" value="1"/>
</dbReference>
<protein>
    <submittedName>
        <fullName evidence="2">Restriction system protein</fullName>
    </submittedName>
</protein>